<accession>A0AAU7BUV9</accession>
<dbReference type="InterPro" id="IPR029052">
    <property type="entry name" value="Metallo-depent_PP-like"/>
</dbReference>
<keyword evidence="2" id="KW-0378">Hydrolase</keyword>
<dbReference type="Pfam" id="PF09423">
    <property type="entry name" value="PhoD"/>
    <property type="match status" value="1"/>
</dbReference>
<evidence type="ECO:0000313" key="2">
    <source>
        <dbReference type="EMBL" id="XBG62080.1"/>
    </source>
</evidence>
<dbReference type="PANTHER" id="PTHR33987:SF1">
    <property type="entry name" value="CALCINEURIN-LIKE METALLO-PHOSPHOESTERASE SUPERFAMILY PROTEIN"/>
    <property type="match status" value="1"/>
</dbReference>
<dbReference type="RefSeq" id="WP_347925051.1">
    <property type="nucleotide sequence ID" value="NZ_CP157199.1"/>
</dbReference>
<dbReference type="Gene3D" id="3.60.21.70">
    <property type="entry name" value="PhoD-like phosphatase"/>
    <property type="match status" value="1"/>
</dbReference>
<dbReference type="InterPro" id="IPR038607">
    <property type="entry name" value="PhoD-like_sf"/>
</dbReference>
<dbReference type="PROSITE" id="PS51257">
    <property type="entry name" value="PROKAR_LIPOPROTEIN"/>
    <property type="match status" value="1"/>
</dbReference>
<reference evidence="2" key="1">
    <citation type="submission" date="2024-05" db="EMBL/GenBank/DDBJ databases">
        <title>Pontimicrobium maritimus sp. nov., isolated form sea water.</title>
        <authorList>
            <person name="Muhammad N."/>
            <person name="Vuong T.Q."/>
            <person name="Han H.L."/>
            <person name="Kim S.-G."/>
        </authorList>
    </citation>
    <scope>NUCLEOTIDE SEQUENCE</scope>
    <source>
        <strain evidence="2">SW4</strain>
    </source>
</reference>
<proteinExistence type="predicted"/>
<dbReference type="GO" id="GO:0004035">
    <property type="term" value="F:alkaline phosphatase activity"/>
    <property type="evidence" value="ECO:0007669"/>
    <property type="project" value="UniProtKB-EC"/>
</dbReference>
<sequence length="344" mass="39380">MKTIFKYVLLVLLVISCKSNKEKSINLKETKEIDFIIAFGSCNRQSFENKLWKPVLENKPIAWIWGGDVIYSDTDDMKLMSQHYQQQLQQEGYDQIIKGMKVLGTWDDHDYGLNDGGLEYVAKAESQQLFLDFIGVSKTDSRRKREGVYHSEVIETDKGSVKVIVLDTRYFRSALTPSDNPEHRYQPNVYGEGTMLGDIQWQWLENELNSSKSDFNLIVSSIQFLSAEHGFETWGTMPHEVDKLKNLISTSKANGVIVLSGDRHISEFSKITIEGLDYPLIDFTSSGMTHSYTSFDGEPNQYREGQVVSDLSFGLLKINFDTKKVVMQMRGENNVLQQELTQTY</sequence>
<dbReference type="InterPro" id="IPR018946">
    <property type="entry name" value="PhoD-like_MPP"/>
</dbReference>
<dbReference type="AlphaFoldDB" id="A0AAU7BUV9"/>
<evidence type="ECO:0000259" key="1">
    <source>
        <dbReference type="Pfam" id="PF09423"/>
    </source>
</evidence>
<dbReference type="PANTHER" id="PTHR33987">
    <property type="entry name" value="CALCINEURIN-LIKE METALLO-PHOSPHOESTERASE SUPERFAMILY PROTEIN"/>
    <property type="match status" value="1"/>
</dbReference>
<protein>
    <submittedName>
        <fullName evidence="2">Alkaline phosphatase D family protein</fullName>
        <ecNumber evidence="2">3.1.3.1</ecNumber>
    </submittedName>
</protein>
<dbReference type="EC" id="3.1.3.1" evidence="2"/>
<dbReference type="EMBL" id="CP157199">
    <property type="protein sequence ID" value="XBG62080.1"/>
    <property type="molecule type" value="Genomic_DNA"/>
</dbReference>
<feature type="domain" description="PhoD-like phosphatase metallophosphatase" evidence="1">
    <location>
        <begin position="84"/>
        <end position="273"/>
    </location>
</feature>
<organism evidence="2">
    <name type="scientific">Pontimicrobium sp. SW4</name>
    <dbReference type="NCBI Taxonomy" id="3153519"/>
    <lineage>
        <taxon>Bacteria</taxon>
        <taxon>Pseudomonadati</taxon>
        <taxon>Bacteroidota</taxon>
        <taxon>Flavobacteriia</taxon>
        <taxon>Flavobacteriales</taxon>
        <taxon>Flavobacteriaceae</taxon>
        <taxon>Pontimicrobium</taxon>
    </lineage>
</organism>
<dbReference type="CDD" id="cd07389">
    <property type="entry name" value="MPP_PhoD"/>
    <property type="match status" value="1"/>
</dbReference>
<name>A0AAU7BUV9_9FLAO</name>
<gene>
    <name evidence="2" type="ORF">ABGB03_04060</name>
</gene>
<dbReference type="SUPFAM" id="SSF56300">
    <property type="entry name" value="Metallo-dependent phosphatases"/>
    <property type="match status" value="1"/>
</dbReference>